<protein>
    <submittedName>
        <fullName evidence="2">YbbR protein</fullName>
    </submittedName>
    <submittedName>
        <fullName evidence="1">YbbR-like</fullName>
    </submittedName>
</protein>
<evidence type="ECO:0000313" key="1">
    <source>
        <dbReference type="EMBL" id="CAA7600350.1"/>
    </source>
</evidence>
<evidence type="ECO:0000313" key="3">
    <source>
        <dbReference type="Proteomes" id="UP001071230"/>
    </source>
</evidence>
<dbReference type="InterPro" id="IPR012505">
    <property type="entry name" value="YbbR"/>
</dbReference>
<dbReference type="EMBL" id="CDGJ01000068">
    <property type="protein sequence ID" value="CEJ07872.1"/>
    <property type="molecule type" value="Genomic_DNA"/>
</dbReference>
<dbReference type="EMBL" id="LR746496">
    <property type="protein sequence ID" value="CAA7600350.1"/>
    <property type="molecule type" value="Genomic_DNA"/>
</dbReference>
<dbReference type="Gene3D" id="2.170.120.30">
    <property type="match status" value="2"/>
</dbReference>
<reference evidence="1" key="2">
    <citation type="submission" date="2020-01" db="EMBL/GenBank/DDBJ databases">
        <authorList>
            <person name="Hornung B."/>
        </authorList>
    </citation>
    <scope>NUCLEOTIDE SEQUENCE</scope>
    <source>
        <strain evidence="1">PacBioINE</strain>
    </source>
</reference>
<keyword evidence="3" id="KW-1185">Reference proteome</keyword>
<organism evidence="1">
    <name type="scientific">Acididesulfobacillus acetoxydans</name>
    <dbReference type="NCBI Taxonomy" id="1561005"/>
    <lineage>
        <taxon>Bacteria</taxon>
        <taxon>Bacillati</taxon>
        <taxon>Bacillota</taxon>
        <taxon>Clostridia</taxon>
        <taxon>Eubacteriales</taxon>
        <taxon>Peptococcaceae</taxon>
        <taxon>Acididesulfobacillus</taxon>
    </lineage>
</organism>
<dbReference type="Proteomes" id="UP001071230">
    <property type="component" value="Unassembled WGS sequence"/>
</dbReference>
<dbReference type="KEGG" id="aacx:DEACI_1003"/>
<dbReference type="InterPro" id="IPR053154">
    <property type="entry name" value="c-di-AMP_regulator"/>
</dbReference>
<reference evidence="2" key="1">
    <citation type="submission" date="2014-11" db="EMBL/GenBank/DDBJ databases">
        <authorList>
            <person name="Hornung B.V."/>
        </authorList>
    </citation>
    <scope>NUCLEOTIDE SEQUENCE</scope>
    <source>
        <strain evidence="2">INE</strain>
    </source>
</reference>
<accession>A0A8S0X3T2</accession>
<dbReference type="Gene3D" id="2.170.120.40">
    <property type="entry name" value="YbbR-like domain"/>
    <property type="match status" value="2"/>
</dbReference>
<sequence length="409" mass="43358">MREMFKRNLGYKIVSLILAVLFWLWVNNQTSVQGIYGDQTLTIPLVLRNQPSNIMVMTKLPEIHVRLKGTNPNINVKDLFAYIDLAGSAPGKHNFDVRMDPQPQIRILDLEPSTVTLQLDSVQEKVLPVQVDLTGAPAEGYQAGQPVVKPVSVNVRGPGTILSELNKALVEVSLTGKKDTVVTSSPVLFRDKKGNPVYGPDPSVEVLSASPSSVDVVVPIQPQGLDSKDIPIHALAQGSPGGGMILGSVVSIPGDVQVFGTAEALRGFDALKVGPVDVSGLTADKSFPIPSDKITLPQGVSFAAPTTFNVLAQILPGPVEKTVSNVVVRVRNLSAGVEQAQAIPPISVTLKGLPDALKNATAAQIQLWVDAGGLAPGNYPGTRVYWQLPPGVEMVGTPKVTLSLKAHAS</sequence>
<dbReference type="PANTHER" id="PTHR37804:SF1">
    <property type="entry name" value="CDAA REGULATORY PROTEIN CDAR"/>
    <property type="match status" value="1"/>
</dbReference>
<gene>
    <name evidence="1" type="ORF">DEACI_1003</name>
    <name evidence="2" type="ORF">DEACI_2339</name>
</gene>
<evidence type="ECO:0000313" key="2">
    <source>
        <dbReference type="EMBL" id="CEJ07872.1"/>
    </source>
</evidence>
<dbReference type="AlphaFoldDB" id="A0A8S0X3T2"/>
<dbReference type="Pfam" id="PF07949">
    <property type="entry name" value="YbbR"/>
    <property type="match status" value="1"/>
</dbReference>
<name>A0A8S0X3T2_9FIRM</name>
<dbReference type="Proteomes" id="UP000836597">
    <property type="component" value="Chromosome"/>
</dbReference>
<dbReference type="PANTHER" id="PTHR37804">
    <property type="entry name" value="CDAA REGULATORY PROTEIN CDAR"/>
    <property type="match status" value="1"/>
</dbReference>
<dbReference type="CDD" id="cd20206">
    <property type="entry name" value="YbbR"/>
    <property type="match status" value="1"/>
</dbReference>
<proteinExistence type="predicted"/>